<keyword evidence="18" id="KW-1185">Reference proteome</keyword>
<dbReference type="PROSITE" id="PS50873">
    <property type="entry name" value="PEROXIDASE_4"/>
    <property type="match status" value="1"/>
</dbReference>
<keyword evidence="8" id="KW-0809">Transit peptide</keyword>
<evidence type="ECO:0000256" key="7">
    <source>
        <dbReference type="ARBA" id="ARBA00022723"/>
    </source>
</evidence>
<dbReference type="GO" id="GO:0005758">
    <property type="term" value="C:mitochondrial intermembrane space"/>
    <property type="evidence" value="ECO:0007669"/>
    <property type="project" value="UniProtKB-SubCell"/>
</dbReference>
<dbReference type="PRINTS" id="PR00459">
    <property type="entry name" value="ASPEROXIDASE"/>
</dbReference>
<dbReference type="SUPFAM" id="SSF48113">
    <property type="entry name" value="Heme-dependent peroxidases"/>
    <property type="match status" value="1"/>
</dbReference>
<accession>A0A8H7PF69</accession>
<dbReference type="PROSITE" id="PS00436">
    <property type="entry name" value="PEROXIDASE_2"/>
    <property type="match status" value="1"/>
</dbReference>
<comment type="subcellular location">
    <subcellularLocation>
        <location evidence="3">Mitochondrion intermembrane space</location>
    </subcellularLocation>
    <subcellularLocation>
        <location evidence="2">Mitochondrion matrix</location>
    </subcellularLocation>
</comment>
<dbReference type="PANTHER" id="PTHR31356:SF58">
    <property type="entry name" value="CYTOCHROME C PEROXIDASE, MITOCHONDRIAL"/>
    <property type="match status" value="1"/>
</dbReference>
<dbReference type="InterPro" id="IPR010255">
    <property type="entry name" value="Haem_peroxidase_sf"/>
</dbReference>
<dbReference type="InterPro" id="IPR044831">
    <property type="entry name" value="Ccp1-like"/>
</dbReference>
<dbReference type="GO" id="GO:0020037">
    <property type="term" value="F:heme binding"/>
    <property type="evidence" value="ECO:0007669"/>
    <property type="project" value="UniProtKB-UniRule"/>
</dbReference>
<dbReference type="InterPro" id="IPR019794">
    <property type="entry name" value="Peroxidases_AS"/>
</dbReference>
<evidence type="ECO:0000256" key="15">
    <source>
        <dbReference type="SAM" id="Phobius"/>
    </source>
</evidence>
<name>A0A8H7PF69_9FUNG</name>
<keyword evidence="7" id="KW-0479">Metal-binding</keyword>
<dbReference type="FunFam" id="1.10.420.10:FF:000009">
    <property type="entry name" value="Ascorbate peroxidase"/>
    <property type="match status" value="1"/>
</dbReference>
<dbReference type="OrthoDB" id="2859658at2759"/>
<keyword evidence="5 13" id="KW-0575">Peroxidase</keyword>
<dbReference type="GO" id="GO:0004130">
    <property type="term" value="F:cytochrome-c peroxidase activity"/>
    <property type="evidence" value="ECO:0007669"/>
    <property type="project" value="UniProtKB-EC"/>
</dbReference>
<protein>
    <recommendedName>
        <fullName evidence="13">Peroxidase</fullName>
        <ecNumber evidence="13">1.11.1.-</ecNumber>
    </recommendedName>
</protein>
<evidence type="ECO:0000256" key="9">
    <source>
        <dbReference type="ARBA" id="ARBA00023002"/>
    </source>
</evidence>
<feature type="transmembrane region" description="Helical" evidence="15">
    <location>
        <begin position="49"/>
        <end position="70"/>
    </location>
</feature>
<evidence type="ECO:0000256" key="11">
    <source>
        <dbReference type="ARBA" id="ARBA00023128"/>
    </source>
</evidence>
<evidence type="ECO:0000256" key="8">
    <source>
        <dbReference type="ARBA" id="ARBA00022946"/>
    </source>
</evidence>
<keyword evidence="6" id="KW-0349">Heme</keyword>
<keyword evidence="15" id="KW-1133">Transmembrane helix</keyword>
<evidence type="ECO:0000256" key="1">
    <source>
        <dbReference type="ARBA" id="ARBA00003917"/>
    </source>
</evidence>
<dbReference type="PRINTS" id="PR00458">
    <property type="entry name" value="PEROXIDASE"/>
</dbReference>
<sequence length="378" mass="41854">MASFLRAARTTSARRSTLFVATASVAAAPRARIAPQFTRGYATGEQKKGGSGGLFLGLAALGAAGGYYYYSTTQDVKTKPAAAKETKTLDTKPIDYNEVYQAIADILEDNDILTWLHYRSYDDGSLGPVFVRLAWHASGTYDVETKTGGSNGATMRFQPESLHAANNGLAIARDRLEPIKKKFPEISYGDLWTLAGVCAVQELGGPTVPWRAGRQDVEDGKTCTPDGRLPDAGQGERHIRDIFYRMGFDDQEIVALAGAHSLGRCHPDRSGFEGPWQEAPTVFSNEYYKALRDRKWVKKTVKASGAQQWVDKKNPDVMMLPAEIAMYNDKGFKKFFNEYADSEEKFFTDFSKVFNKLLELGVPFKGDEKVYHFKATTA</sequence>
<evidence type="ECO:0000256" key="10">
    <source>
        <dbReference type="ARBA" id="ARBA00023004"/>
    </source>
</evidence>
<dbReference type="GO" id="GO:0042744">
    <property type="term" value="P:hydrogen peroxide catabolic process"/>
    <property type="evidence" value="ECO:0007669"/>
    <property type="project" value="TreeGrafter"/>
</dbReference>
<evidence type="ECO:0000256" key="5">
    <source>
        <dbReference type="ARBA" id="ARBA00022559"/>
    </source>
</evidence>
<gene>
    <name evidence="17" type="ORF">INT44_002564</name>
</gene>
<organism evidence="17 18">
    <name type="scientific">Umbelopsis vinacea</name>
    <dbReference type="NCBI Taxonomy" id="44442"/>
    <lineage>
        <taxon>Eukaryota</taxon>
        <taxon>Fungi</taxon>
        <taxon>Fungi incertae sedis</taxon>
        <taxon>Mucoromycota</taxon>
        <taxon>Mucoromycotina</taxon>
        <taxon>Umbelopsidomycetes</taxon>
        <taxon>Umbelopsidales</taxon>
        <taxon>Umbelopsidaceae</taxon>
        <taxon>Umbelopsis</taxon>
    </lineage>
</organism>
<comment type="similarity">
    <text evidence="4">Belongs to the peroxidase family. Cytochrome c peroxidase subfamily.</text>
</comment>
<keyword evidence="11" id="KW-0496">Mitochondrion</keyword>
<evidence type="ECO:0000256" key="6">
    <source>
        <dbReference type="ARBA" id="ARBA00022617"/>
    </source>
</evidence>
<proteinExistence type="inferred from homology"/>
<evidence type="ECO:0000256" key="13">
    <source>
        <dbReference type="RuleBase" id="RU363051"/>
    </source>
</evidence>
<evidence type="ECO:0000256" key="3">
    <source>
        <dbReference type="ARBA" id="ARBA00004569"/>
    </source>
</evidence>
<evidence type="ECO:0000256" key="14">
    <source>
        <dbReference type="SAM" id="MobiDB-lite"/>
    </source>
</evidence>
<comment type="caution">
    <text evidence="17">The sequence shown here is derived from an EMBL/GenBank/DDBJ whole genome shotgun (WGS) entry which is preliminary data.</text>
</comment>
<dbReference type="PROSITE" id="PS00435">
    <property type="entry name" value="PEROXIDASE_1"/>
    <property type="match status" value="1"/>
</dbReference>
<keyword evidence="10" id="KW-0408">Iron</keyword>
<evidence type="ECO:0000256" key="4">
    <source>
        <dbReference type="ARBA" id="ARBA00005997"/>
    </source>
</evidence>
<keyword evidence="15" id="KW-0812">Transmembrane</keyword>
<dbReference type="Proteomes" id="UP000612746">
    <property type="component" value="Unassembled WGS sequence"/>
</dbReference>
<evidence type="ECO:0000313" key="17">
    <source>
        <dbReference type="EMBL" id="KAG2172549.1"/>
    </source>
</evidence>
<dbReference type="GO" id="GO:0046872">
    <property type="term" value="F:metal ion binding"/>
    <property type="evidence" value="ECO:0007669"/>
    <property type="project" value="UniProtKB-UniRule"/>
</dbReference>
<dbReference type="GO" id="GO:0034599">
    <property type="term" value="P:cellular response to oxidative stress"/>
    <property type="evidence" value="ECO:0007669"/>
    <property type="project" value="InterPro"/>
</dbReference>
<dbReference type="PANTHER" id="PTHR31356">
    <property type="entry name" value="THYLAKOID LUMENAL 29 KDA PROTEIN, CHLOROPLASTIC-RELATED"/>
    <property type="match status" value="1"/>
</dbReference>
<evidence type="ECO:0000259" key="16">
    <source>
        <dbReference type="PROSITE" id="PS50873"/>
    </source>
</evidence>
<dbReference type="Gene3D" id="1.10.520.10">
    <property type="match status" value="1"/>
</dbReference>
<reference evidence="17" key="1">
    <citation type="submission" date="2020-12" db="EMBL/GenBank/DDBJ databases">
        <title>Metabolic potential, ecology and presence of endohyphal bacteria is reflected in genomic diversity of Mucoromycotina.</title>
        <authorList>
            <person name="Muszewska A."/>
            <person name="Okrasinska A."/>
            <person name="Steczkiewicz K."/>
            <person name="Drgas O."/>
            <person name="Orlowska M."/>
            <person name="Perlinska-Lenart U."/>
            <person name="Aleksandrzak-Piekarczyk T."/>
            <person name="Szatraj K."/>
            <person name="Zielenkiewicz U."/>
            <person name="Pilsyk S."/>
            <person name="Malc E."/>
            <person name="Mieczkowski P."/>
            <person name="Kruszewska J.S."/>
            <person name="Biernat P."/>
            <person name="Pawlowska J."/>
        </authorList>
    </citation>
    <scope>NUCLEOTIDE SEQUENCE</scope>
    <source>
        <strain evidence="17">WA0000051536</strain>
    </source>
</reference>
<keyword evidence="9 13" id="KW-0560">Oxidoreductase</keyword>
<comment type="catalytic activity">
    <reaction evidence="12">
        <text>2 Fe(II)-[cytochrome c] + H2O2 + 2 H(+) = 2 Fe(III)-[cytochrome c] + 2 H2O</text>
        <dbReference type="Rhea" id="RHEA:16581"/>
        <dbReference type="Rhea" id="RHEA-COMP:10350"/>
        <dbReference type="Rhea" id="RHEA-COMP:14399"/>
        <dbReference type="ChEBI" id="CHEBI:15377"/>
        <dbReference type="ChEBI" id="CHEBI:15378"/>
        <dbReference type="ChEBI" id="CHEBI:16240"/>
        <dbReference type="ChEBI" id="CHEBI:29033"/>
        <dbReference type="ChEBI" id="CHEBI:29034"/>
        <dbReference type="EC" id="1.11.1.5"/>
    </reaction>
</comment>
<dbReference type="InterPro" id="IPR019793">
    <property type="entry name" value="Peroxidases_heam-ligand_BS"/>
</dbReference>
<dbReference type="InterPro" id="IPR002207">
    <property type="entry name" value="Peroxidase_I"/>
</dbReference>
<evidence type="ECO:0000256" key="12">
    <source>
        <dbReference type="ARBA" id="ARBA00049265"/>
    </source>
</evidence>
<dbReference type="EMBL" id="JAEPRA010000023">
    <property type="protein sequence ID" value="KAG2172549.1"/>
    <property type="molecule type" value="Genomic_DNA"/>
</dbReference>
<dbReference type="InterPro" id="IPR002016">
    <property type="entry name" value="Haem_peroxidase"/>
</dbReference>
<evidence type="ECO:0000256" key="2">
    <source>
        <dbReference type="ARBA" id="ARBA00004305"/>
    </source>
</evidence>
<dbReference type="Gene3D" id="1.10.420.10">
    <property type="entry name" value="Peroxidase, domain 2"/>
    <property type="match status" value="1"/>
</dbReference>
<dbReference type="GO" id="GO:0000302">
    <property type="term" value="P:response to reactive oxygen species"/>
    <property type="evidence" value="ECO:0007669"/>
    <property type="project" value="TreeGrafter"/>
</dbReference>
<feature type="region of interest" description="Disordered" evidence="14">
    <location>
        <begin position="210"/>
        <end position="232"/>
    </location>
</feature>
<dbReference type="GO" id="GO:0005759">
    <property type="term" value="C:mitochondrial matrix"/>
    <property type="evidence" value="ECO:0007669"/>
    <property type="project" value="UniProtKB-SubCell"/>
</dbReference>
<feature type="domain" description="Plant heme peroxidase family profile" evidence="16">
    <location>
        <begin position="172"/>
        <end position="378"/>
    </location>
</feature>
<dbReference type="FunFam" id="1.10.520.10:FF:000005">
    <property type="entry name" value="Cytochrome c peroxidase"/>
    <property type="match status" value="1"/>
</dbReference>
<dbReference type="EC" id="1.11.1.-" evidence="13"/>
<dbReference type="Pfam" id="PF00141">
    <property type="entry name" value="peroxidase"/>
    <property type="match status" value="1"/>
</dbReference>
<dbReference type="CDD" id="cd00691">
    <property type="entry name" value="ascorbate_peroxidase"/>
    <property type="match status" value="1"/>
</dbReference>
<dbReference type="AlphaFoldDB" id="A0A8H7PF69"/>
<comment type="function">
    <text evidence="1">Destroys radicals which are normally produced within the cells and which are toxic to biological systems.</text>
</comment>
<evidence type="ECO:0000313" key="18">
    <source>
        <dbReference type="Proteomes" id="UP000612746"/>
    </source>
</evidence>
<keyword evidence="15" id="KW-0472">Membrane</keyword>